<gene>
    <name evidence="1" type="ORF">ACFSBI_13225</name>
</gene>
<accession>A0ABW4LHX5</accession>
<evidence type="ECO:0000313" key="1">
    <source>
        <dbReference type="EMBL" id="MFD1722514.1"/>
    </source>
</evidence>
<dbReference type="InterPro" id="IPR029035">
    <property type="entry name" value="DHS-like_NAD/FAD-binding_dom"/>
</dbReference>
<organism evidence="1 2">
    <name type="scientific">Amnibacterium endophyticum</name>
    <dbReference type="NCBI Taxonomy" id="2109337"/>
    <lineage>
        <taxon>Bacteria</taxon>
        <taxon>Bacillati</taxon>
        <taxon>Actinomycetota</taxon>
        <taxon>Actinomycetes</taxon>
        <taxon>Micrococcales</taxon>
        <taxon>Microbacteriaceae</taxon>
        <taxon>Amnibacterium</taxon>
    </lineage>
</organism>
<dbReference type="RefSeq" id="WP_377935686.1">
    <property type="nucleotide sequence ID" value="NZ_JBHUEA010000022.1"/>
</dbReference>
<dbReference type="EMBL" id="JBHUEA010000022">
    <property type="protein sequence ID" value="MFD1722514.1"/>
    <property type="molecule type" value="Genomic_DNA"/>
</dbReference>
<keyword evidence="2" id="KW-1185">Reference proteome</keyword>
<dbReference type="SUPFAM" id="SSF52467">
    <property type="entry name" value="DHS-like NAD/FAD-binding domain"/>
    <property type="match status" value="1"/>
</dbReference>
<dbReference type="Gene3D" id="3.40.50.1220">
    <property type="entry name" value="TPP-binding domain"/>
    <property type="match status" value="1"/>
</dbReference>
<evidence type="ECO:0000313" key="2">
    <source>
        <dbReference type="Proteomes" id="UP001597347"/>
    </source>
</evidence>
<dbReference type="Pfam" id="PF13289">
    <property type="entry name" value="SIR2_2"/>
    <property type="match status" value="1"/>
</dbReference>
<comment type="caution">
    <text evidence="1">The sequence shown here is derived from an EMBL/GenBank/DDBJ whole genome shotgun (WGS) entry which is preliminary data.</text>
</comment>
<reference evidence="2" key="1">
    <citation type="journal article" date="2019" name="Int. J. Syst. Evol. Microbiol.">
        <title>The Global Catalogue of Microorganisms (GCM) 10K type strain sequencing project: providing services to taxonomists for standard genome sequencing and annotation.</title>
        <authorList>
            <consortium name="The Broad Institute Genomics Platform"/>
            <consortium name="The Broad Institute Genome Sequencing Center for Infectious Disease"/>
            <person name="Wu L."/>
            <person name="Ma J."/>
        </authorList>
    </citation>
    <scope>NUCLEOTIDE SEQUENCE [LARGE SCALE GENOMIC DNA]</scope>
    <source>
        <strain evidence="2">CGMCC 1.12471</strain>
    </source>
</reference>
<protein>
    <submittedName>
        <fullName evidence="1">SIR2 family protein</fullName>
    </submittedName>
</protein>
<dbReference type="Proteomes" id="UP001597347">
    <property type="component" value="Unassembled WGS sequence"/>
</dbReference>
<proteinExistence type="predicted"/>
<name>A0ABW4LHX5_9MICO</name>
<sequence>MLSPSSSFDPQISLATSTHAQPGVFALLLGSGVSTGSGVPTGWGVIRTLVIRASAANGNPLAVDASDDEIEQWWTDHGDGQPLGYSGLLEALAPTSAARRALLAGFFEASDEEREENIKVPSRAHEAIADLVARGYVRVILTTNFDRLTERALESRGVSPQVISDPAQIAGMEPLVHSRCTVIKLHGDYASLEQRNTVDELSTYPTAQNDLLARILDEYGLIVSGWSADWDRALVAAIEGVPSRRYPWYWGQMGPLGHAAETLTARRGADVISGVTAEDLFGGLVSRLDAIESLSLAPTSTNIAVAQVKRMLPNPVRRLELRDLFDRELKRLGAVMRERPSLAPSHEPAGLQAAHDDLRAAVDTLLHMYFTGVLLDRDRDHTDLWVWVLQRVLRMRRQEHGSYHEWFSNLQHYPALLLFWAGSFGAVLAGHEDVFLALAKEPRWKNPYRVRGDGLVPAFAALEPFAVLDEEVVKAFQKANRERWTWPISHMLIEELRPVVADEVGDGSAYVALAHEIEYRLALADLYLEGGYGYTYIGNYAGETELGFQGELQTEQRFRQNADVSAWGWASEDALNLALGGLLDHVRRNRRW</sequence>